<dbReference type="KEGG" id="nmv:NITMOv2_1740"/>
<dbReference type="SUPFAM" id="SSF110857">
    <property type="entry name" value="Gamma-glutamyl cyclotransferase-like"/>
    <property type="match status" value="1"/>
</dbReference>
<reference evidence="4 5" key="1">
    <citation type="journal article" date="2015" name="Proc. Natl. Acad. Sci. U.S.A.">
        <title>Expanded metabolic versatility of ubiquitous nitrite-oxidizing bacteria from the genus Nitrospira.</title>
        <authorList>
            <person name="Koch H."/>
            <person name="Lucker S."/>
            <person name="Albertsen M."/>
            <person name="Kitzinger K."/>
            <person name="Herbold C."/>
            <person name="Spieck E."/>
            <person name="Nielsen P.H."/>
            <person name="Wagner M."/>
            <person name="Daims H."/>
        </authorList>
    </citation>
    <scope>NUCLEOTIDE SEQUENCE [LARGE SCALE GENOMIC DNA]</scope>
    <source>
        <strain evidence="4 5">NSP M-1</strain>
    </source>
</reference>
<dbReference type="OrthoDB" id="5401862at2"/>
<evidence type="ECO:0000313" key="5">
    <source>
        <dbReference type="Proteomes" id="UP000069205"/>
    </source>
</evidence>
<evidence type="ECO:0000256" key="1">
    <source>
        <dbReference type="ARBA" id="ARBA00023239"/>
    </source>
</evidence>
<evidence type="ECO:0008006" key="6">
    <source>
        <dbReference type="Google" id="ProtNLM"/>
    </source>
</evidence>
<accession>A0A0K2GB37</accession>
<dbReference type="CDD" id="cd06661">
    <property type="entry name" value="GGCT_like"/>
    <property type="match status" value="1"/>
</dbReference>
<dbReference type="AlphaFoldDB" id="A0A0K2GB37"/>
<organism evidence="4 5">
    <name type="scientific">Nitrospira moscoviensis</name>
    <dbReference type="NCBI Taxonomy" id="42253"/>
    <lineage>
        <taxon>Bacteria</taxon>
        <taxon>Pseudomonadati</taxon>
        <taxon>Nitrospirota</taxon>
        <taxon>Nitrospiria</taxon>
        <taxon>Nitrospirales</taxon>
        <taxon>Nitrospiraceae</taxon>
        <taxon>Nitrospira</taxon>
    </lineage>
</organism>
<dbReference type="PANTHER" id="PTHR12935:SF0">
    <property type="entry name" value="GAMMA-GLUTAMYLCYCLOTRANSFERASE"/>
    <property type="match status" value="1"/>
</dbReference>
<evidence type="ECO:0000313" key="4">
    <source>
        <dbReference type="EMBL" id="ALA58160.1"/>
    </source>
</evidence>
<dbReference type="PATRIC" id="fig|42253.5.peg.1711"/>
<proteinExistence type="predicted"/>
<keyword evidence="5" id="KW-1185">Reference proteome</keyword>
<dbReference type="RefSeq" id="WP_053379360.1">
    <property type="nucleotide sequence ID" value="NZ_CP011801.1"/>
</dbReference>
<dbReference type="InterPro" id="IPR036568">
    <property type="entry name" value="GGCT-like_sf"/>
</dbReference>
<dbReference type="STRING" id="42253.NITMOv2_1740"/>
<feature type="binding site" evidence="3">
    <location>
        <position position="120"/>
    </location>
    <ligand>
        <name>substrate</name>
    </ligand>
</feature>
<evidence type="ECO:0000256" key="2">
    <source>
        <dbReference type="PIRSR" id="PIRSR617939-1"/>
    </source>
</evidence>
<dbReference type="Proteomes" id="UP000069205">
    <property type="component" value="Chromosome"/>
</dbReference>
<sequence>MKFFLYADNLNPTQLKRRAPEHKFLYLATLADHTIKFCRWSSQWRCGLASIVPSPGEKVWGGVFELTDEDVKILDEFEQDVPQGAYRHVQVTVVTESGEKELVTTYAAAPIGKFKPKDHYLDWVMKGLKQWNLPQEAIDQWQLYRPS</sequence>
<evidence type="ECO:0000256" key="3">
    <source>
        <dbReference type="PIRSR" id="PIRSR617939-2"/>
    </source>
</evidence>
<dbReference type="Gene3D" id="3.10.490.10">
    <property type="entry name" value="Gamma-glutamyl cyclotransferase-like"/>
    <property type="match status" value="1"/>
</dbReference>
<dbReference type="GO" id="GO:0003839">
    <property type="term" value="F:gamma-glutamylcyclotransferase activity"/>
    <property type="evidence" value="ECO:0007669"/>
    <property type="project" value="InterPro"/>
</dbReference>
<gene>
    <name evidence="4" type="ORF">NITMOv2_1740</name>
</gene>
<dbReference type="InterPro" id="IPR017939">
    <property type="entry name" value="G-Glutamylcylcotransferase"/>
</dbReference>
<name>A0A0K2GB37_NITMO</name>
<keyword evidence="1" id="KW-0456">Lyase</keyword>
<dbReference type="EMBL" id="CP011801">
    <property type="protein sequence ID" value="ALA58160.1"/>
    <property type="molecule type" value="Genomic_DNA"/>
</dbReference>
<dbReference type="InterPro" id="IPR013024">
    <property type="entry name" value="GGCT-like"/>
</dbReference>
<protein>
    <recommendedName>
        <fullName evidence="6">Gamma-glutamylcyclotransferase</fullName>
    </recommendedName>
</protein>
<dbReference type="Pfam" id="PF13772">
    <property type="entry name" value="AIG2_2"/>
    <property type="match status" value="1"/>
</dbReference>
<dbReference type="PANTHER" id="PTHR12935">
    <property type="entry name" value="GAMMA-GLUTAMYLCYCLOTRANSFERASE"/>
    <property type="match status" value="1"/>
</dbReference>
<feature type="active site" description="Proton acceptor" evidence="2">
    <location>
        <position position="78"/>
    </location>
</feature>